<dbReference type="AlphaFoldDB" id="A0A8S9XUT7"/>
<organism evidence="1 2">
    <name type="scientific">Apolygus lucorum</name>
    <name type="common">Small green plant bug</name>
    <name type="synonym">Lygocoris lucorum</name>
    <dbReference type="NCBI Taxonomy" id="248454"/>
    <lineage>
        <taxon>Eukaryota</taxon>
        <taxon>Metazoa</taxon>
        <taxon>Ecdysozoa</taxon>
        <taxon>Arthropoda</taxon>
        <taxon>Hexapoda</taxon>
        <taxon>Insecta</taxon>
        <taxon>Pterygota</taxon>
        <taxon>Neoptera</taxon>
        <taxon>Paraneoptera</taxon>
        <taxon>Hemiptera</taxon>
        <taxon>Heteroptera</taxon>
        <taxon>Panheteroptera</taxon>
        <taxon>Cimicomorpha</taxon>
        <taxon>Miridae</taxon>
        <taxon>Mirini</taxon>
        <taxon>Apolygus</taxon>
    </lineage>
</organism>
<name>A0A8S9XUT7_APOLU</name>
<dbReference type="EMBL" id="WIXP02000003">
    <property type="protein sequence ID" value="KAF6212723.1"/>
    <property type="molecule type" value="Genomic_DNA"/>
</dbReference>
<evidence type="ECO:0000313" key="1">
    <source>
        <dbReference type="EMBL" id="KAF6212723.1"/>
    </source>
</evidence>
<evidence type="ECO:0000313" key="2">
    <source>
        <dbReference type="Proteomes" id="UP000466442"/>
    </source>
</evidence>
<protein>
    <submittedName>
        <fullName evidence="1">Uncharacterized protein</fullName>
    </submittedName>
</protein>
<reference evidence="1" key="1">
    <citation type="journal article" date="2021" name="Mol. Ecol. Resour.">
        <title>Apolygus lucorum genome provides insights into omnivorousness and mesophyll feeding.</title>
        <authorList>
            <person name="Liu Y."/>
            <person name="Liu H."/>
            <person name="Wang H."/>
            <person name="Huang T."/>
            <person name="Liu B."/>
            <person name="Yang B."/>
            <person name="Yin L."/>
            <person name="Li B."/>
            <person name="Zhang Y."/>
            <person name="Zhang S."/>
            <person name="Jiang F."/>
            <person name="Zhang X."/>
            <person name="Ren Y."/>
            <person name="Wang B."/>
            <person name="Wang S."/>
            <person name="Lu Y."/>
            <person name="Wu K."/>
            <person name="Fan W."/>
            <person name="Wang G."/>
        </authorList>
    </citation>
    <scope>NUCLEOTIDE SEQUENCE</scope>
    <source>
        <strain evidence="1">12Hb</strain>
    </source>
</reference>
<dbReference type="Proteomes" id="UP000466442">
    <property type="component" value="Unassembled WGS sequence"/>
</dbReference>
<gene>
    <name evidence="1" type="ORF">GE061_010430</name>
</gene>
<keyword evidence="2" id="KW-1185">Reference proteome</keyword>
<accession>A0A8S9XUT7</accession>
<dbReference type="OrthoDB" id="17687at2759"/>
<comment type="caution">
    <text evidence="1">The sequence shown here is derived from an EMBL/GenBank/DDBJ whole genome shotgun (WGS) entry which is preliminary data.</text>
</comment>
<proteinExistence type="predicted"/>
<sequence>MLVNPQEVLIAHAMWITEQSSQYFLLQRRKGHGKDSGSLSSLFVGTIDSIFDSKPPPYRILHQTPTSDVYYTIACSVSHADILKDWKWLHENLECLPKFEREEDLSDFVCCKVKSMVAISGPLAATDEEGAILAWRSFITYINEIRQNASKYLEIRHYVLRSLAMFFVIIP</sequence>
<dbReference type="PANTHER" id="PTHR47666">
    <property type="entry name" value="PROTEIN VASCULAR ASSOCIATED DEATH 1, CHLOROPLASTIC"/>
    <property type="match status" value="1"/>
</dbReference>
<dbReference type="PANTHER" id="PTHR47666:SF1">
    <property type="entry name" value="PROTEIN VASCULAR ASSOCIATED DEATH 1, CHLOROPLASTIC"/>
    <property type="match status" value="1"/>
</dbReference>